<evidence type="ECO:0000313" key="3">
    <source>
        <dbReference type="Proteomes" id="UP000659654"/>
    </source>
</evidence>
<dbReference type="PANTHER" id="PTHR10974">
    <property type="entry name" value="FI08016P-RELATED"/>
    <property type="match status" value="1"/>
</dbReference>
<dbReference type="Proteomes" id="UP000659654">
    <property type="component" value="Unassembled WGS sequence"/>
</dbReference>
<dbReference type="EMBL" id="CAJFDI010000004">
    <property type="protein sequence ID" value="CAD5227362.1"/>
    <property type="molecule type" value="Genomic_DNA"/>
</dbReference>
<reference evidence="4" key="1">
    <citation type="submission" date="2016-11" db="UniProtKB">
        <authorList>
            <consortium name="WormBaseParasite"/>
        </authorList>
    </citation>
    <scope>IDENTIFICATION</scope>
</reference>
<dbReference type="WBParaSite" id="BXY_0809400.1">
    <property type="protein sequence ID" value="BXY_0809400.1"/>
    <property type="gene ID" value="BXY_0809400"/>
</dbReference>
<protein>
    <submittedName>
        <fullName evidence="1">(pine wood nematode) hypothetical protein</fullName>
    </submittedName>
</protein>
<accession>A0A1I7S509</accession>
<dbReference type="Pfam" id="PF02995">
    <property type="entry name" value="DUF229"/>
    <property type="match status" value="1"/>
</dbReference>
<dbReference type="AlphaFoldDB" id="A0A1I7S509"/>
<reference evidence="1" key="2">
    <citation type="submission" date="2020-09" db="EMBL/GenBank/DDBJ databases">
        <authorList>
            <person name="Kikuchi T."/>
        </authorList>
    </citation>
    <scope>NUCLEOTIDE SEQUENCE</scope>
    <source>
        <strain evidence="1">Ka4C1</strain>
    </source>
</reference>
<dbReference type="PANTHER" id="PTHR10974:SF75">
    <property type="entry name" value="SULFATASE DOMAIN-CONTAINING PROTEIN"/>
    <property type="match status" value="1"/>
</dbReference>
<name>A0A1I7S509_BURXY</name>
<keyword evidence="3" id="KW-1185">Reference proteome</keyword>
<dbReference type="InterPro" id="IPR004245">
    <property type="entry name" value="DUF229"/>
</dbReference>
<evidence type="ECO:0000313" key="4">
    <source>
        <dbReference type="WBParaSite" id="BXY_0809400.1"/>
    </source>
</evidence>
<dbReference type="eggNOG" id="KOG0842">
    <property type="taxonomic scope" value="Eukaryota"/>
</dbReference>
<proteinExistence type="predicted"/>
<sequence>MKNDLIRRKSNVILHRDSCKVEIADPYDKRILSQFSPQDQIKPKCEPWDKEKSTLVDGVLMMTNVTENEKCLYSCITAGFNTIILDYSDWKRIPNKGVEPQCDIIEVQCSINGKQSYKFLHHQLVKKQTKVSIPSTKPDVHVFILDSASMSHVIRALPKTLDYLKNSMGATIFPYNNKAQYKTKPNSYIIYHNKRITETKKTPTSRPFYTYSRTEIDACAANSTYIPRLYKQKGYRVLLDEDWSENMMEGCKPGETHPIDHNLIPFWNRLRDMFADSNQLKTLHKPEDIENYHTNLWDRFCYERHDRMLKYLDQFIDAYDDEPKISFSWFGYLMHDVRSDLFMYDEDFLQFFQKMSKKFENSHIFFMADHGSRIYPDESLFLDRIEDYNPALVYKPPKKLLNNQKLKEQLEINSQQLVSHFDVYATLIDILQNGDAFDTDYDFESPAVSDPTIPLTGSSLLRPLPQPRNCETLGLHFEACLCQLHGNPEPEMANNLTYRLAEAAVDYINYHLTISNITAAVRMDQACANLTVSNHFTPIAEKYSTKNDQENVYRVTFKTSPGEALFDPYLQVHENGEIEVVSTWFKRKNRYRAQVGCLQEITGVKMDYSDDFCYCKNLLN</sequence>
<dbReference type="SUPFAM" id="SSF53649">
    <property type="entry name" value="Alkaline phosphatase-like"/>
    <property type="match status" value="1"/>
</dbReference>
<evidence type="ECO:0000313" key="2">
    <source>
        <dbReference type="Proteomes" id="UP000095284"/>
    </source>
</evidence>
<dbReference type="Proteomes" id="UP000095284">
    <property type="component" value="Unplaced"/>
</dbReference>
<dbReference type="Proteomes" id="UP000582659">
    <property type="component" value="Unassembled WGS sequence"/>
</dbReference>
<dbReference type="InterPro" id="IPR017850">
    <property type="entry name" value="Alkaline_phosphatase_core_sf"/>
</dbReference>
<dbReference type="EMBL" id="CAJFCV020000004">
    <property type="protein sequence ID" value="CAG9117583.1"/>
    <property type="molecule type" value="Genomic_DNA"/>
</dbReference>
<dbReference type="GO" id="GO:0005615">
    <property type="term" value="C:extracellular space"/>
    <property type="evidence" value="ECO:0007669"/>
    <property type="project" value="TreeGrafter"/>
</dbReference>
<evidence type="ECO:0000313" key="1">
    <source>
        <dbReference type="EMBL" id="CAD5227362.1"/>
    </source>
</evidence>
<gene>
    <name evidence="1" type="ORF">BXYJ_LOCUS9907</name>
</gene>
<dbReference type="Gene3D" id="3.40.720.10">
    <property type="entry name" value="Alkaline Phosphatase, subunit A"/>
    <property type="match status" value="1"/>
</dbReference>
<dbReference type="OrthoDB" id="413313at2759"/>
<organism evidence="2 4">
    <name type="scientific">Bursaphelenchus xylophilus</name>
    <name type="common">Pinewood nematode worm</name>
    <name type="synonym">Aphelenchoides xylophilus</name>
    <dbReference type="NCBI Taxonomy" id="6326"/>
    <lineage>
        <taxon>Eukaryota</taxon>
        <taxon>Metazoa</taxon>
        <taxon>Ecdysozoa</taxon>
        <taxon>Nematoda</taxon>
        <taxon>Chromadorea</taxon>
        <taxon>Rhabditida</taxon>
        <taxon>Tylenchina</taxon>
        <taxon>Tylenchomorpha</taxon>
        <taxon>Aphelenchoidea</taxon>
        <taxon>Aphelenchoididae</taxon>
        <taxon>Bursaphelenchus</taxon>
    </lineage>
</organism>